<comment type="caution">
    <text evidence="2">The sequence shown here is derived from an EMBL/GenBank/DDBJ whole genome shotgun (WGS) entry which is preliminary data.</text>
</comment>
<feature type="region of interest" description="Disordered" evidence="1">
    <location>
        <begin position="1"/>
        <end position="20"/>
    </location>
</feature>
<name>A0ABQ9VR15_SAGOE</name>
<dbReference type="EMBL" id="JASSZA010000005">
    <property type="protein sequence ID" value="KAK2111814.1"/>
    <property type="molecule type" value="Genomic_DNA"/>
</dbReference>
<organism evidence="2 3">
    <name type="scientific">Saguinus oedipus</name>
    <name type="common">Cotton-top tamarin</name>
    <name type="synonym">Oedipomidas oedipus</name>
    <dbReference type="NCBI Taxonomy" id="9490"/>
    <lineage>
        <taxon>Eukaryota</taxon>
        <taxon>Metazoa</taxon>
        <taxon>Chordata</taxon>
        <taxon>Craniata</taxon>
        <taxon>Vertebrata</taxon>
        <taxon>Euteleostomi</taxon>
        <taxon>Mammalia</taxon>
        <taxon>Eutheria</taxon>
        <taxon>Euarchontoglires</taxon>
        <taxon>Primates</taxon>
        <taxon>Haplorrhini</taxon>
        <taxon>Platyrrhini</taxon>
        <taxon>Cebidae</taxon>
        <taxon>Callitrichinae</taxon>
        <taxon>Saguinus</taxon>
    </lineage>
</organism>
<evidence type="ECO:0000313" key="3">
    <source>
        <dbReference type="Proteomes" id="UP001266305"/>
    </source>
</evidence>
<evidence type="ECO:0000313" key="2">
    <source>
        <dbReference type="EMBL" id="KAK2111814.1"/>
    </source>
</evidence>
<sequence>MAAALFTPGTRSQRGLADSGLAAGPPGPLLTCCSHSTLRLSRGSGFGSFVVVVWVSGGSGSVSPGPDTRVFRLGARISQECGLLAEVLSCILA</sequence>
<accession>A0ABQ9VR15</accession>
<reference evidence="2 3" key="1">
    <citation type="submission" date="2023-05" db="EMBL/GenBank/DDBJ databases">
        <title>B98-5 Cell Line De Novo Hybrid Assembly: An Optical Mapping Approach.</title>
        <authorList>
            <person name="Kananen K."/>
            <person name="Auerbach J.A."/>
            <person name="Kautto E."/>
            <person name="Blachly J.S."/>
        </authorList>
    </citation>
    <scope>NUCLEOTIDE SEQUENCE [LARGE SCALE GENOMIC DNA]</scope>
    <source>
        <strain evidence="2">B95-8</strain>
        <tissue evidence="2">Cell line</tissue>
    </source>
</reference>
<dbReference type="Proteomes" id="UP001266305">
    <property type="component" value="Unassembled WGS sequence"/>
</dbReference>
<keyword evidence="3" id="KW-1185">Reference proteome</keyword>
<protein>
    <submittedName>
        <fullName evidence="2">Uncharacterized protein</fullName>
    </submittedName>
</protein>
<proteinExistence type="predicted"/>
<evidence type="ECO:0000256" key="1">
    <source>
        <dbReference type="SAM" id="MobiDB-lite"/>
    </source>
</evidence>
<gene>
    <name evidence="2" type="ORF">P7K49_011560</name>
</gene>